<dbReference type="EMBL" id="JAARUV010000001">
    <property type="protein sequence ID" value="MBC1777404.1"/>
    <property type="molecule type" value="Genomic_DNA"/>
</dbReference>
<organism evidence="1 2">
    <name type="scientific">Listeria booriae</name>
    <dbReference type="NCBI Taxonomy" id="1552123"/>
    <lineage>
        <taxon>Bacteria</taxon>
        <taxon>Bacillati</taxon>
        <taxon>Bacillota</taxon>
        <taxon>Bacilli</taxon>
        <taxon>Bacillales</taxon>
        <taxon>Listeriaceae</taxon>
        <taxon>Listeria</taxon>
    </lineage>
</organism>
<evidence type="ECO:0000313" key="1">
    <source>
        <dbReference type="EMBL" id="MBC1777404.1"/>
    </source>
</evidence>
<dbReference type="Proteomes" id="UP000547643">
    <property type="component" value="Unassembled WGS sequence"/>
</dbReference>
<gene>
    <name evidence="1" type="ORF">HCA46_01035</name>
</gene>
<accession>A0A7X1CH10</accession>
<evidence type="ECO:0000313" key="2">
    <source>
        <dbReference type="Proteomes" id="UP000547643"/>
    </source>
</evidence>
<reference evidence="1 2" key="1">
    <citation type="submission" date="2020-03" db="EMBL/GenBank/DDBJ databases">
        <title>Soil Listeria distribution.</title>
        <authorList>
            <person name="Liao J."/>
            <person name="Wiedmann M."/>
        </authorList>
    </citation>
    <scope>NUCLEOTIDE SEQUENCE [LARGE SCALE GENOMIC DNA]</scope>
    <source>
        <strain evidence="1 2">FSL L7-1017</strain>
    </source>
</reference>
<name>A0A7X1CH10_9LIST</name>
<comment type="caution">
    <text evidence="1">The sequence shown here is derived from an EMBL/GenBank/DDBJ whole genome shotgun (WGS) entry which is preliminary data.</text>
</comment>
<sequence length="120" mass="13456">MLIITFLFTCILGSSSTKAFAMSSKGSSKIAFHTDANNYSKSATTIDVTGTNPFDALVVELYKKGDSKFYKRIDVYKYGTYKVSFSLKGLKSGQYDVHVNSSWSYLSFHAELTNYLNVQR</sequence>
<protein>
    <submittedName>
        <fullName evidence="1">Uncharacterized protein</fullName>
    </submittedName>
</protein>
<dbReference type="AlphaFoldDB" id="A0A7X1CH10"/>
<proteinExistence type="predicted"/>